<dbReference type="AlphaFoldDB" id="A0A1I5S3R3"/>
<dbReference type="STRING" id="223786.SAMN05216234_13023"/>
<dbReference type="RefSeq" id="WP_092913228.1">
    <property type="nucleotide sequence ID" value="NZ_FOXB01000030.1"/>
</dbReference>
<reference evidence="9 10" key="1">
    <citation type="submission" date="2016-10" db="EMBL/GenBank/DDBJ databases">
        <authorList>
            <person name="de Groot N.N."/>
        </authorList>
    </citation>
    <scope>NUCLEOTIDE SEQUENCE [LARGE SCALE GENOMIC DNA]</scope>
    <source>
        <strain evidence="9 10">EP1-55-1</strain>
    </source>
</reference>
<dbReference type="Pfam" id="PF01544">
    <property type="entry name" value="CorA"/>
    <property type="match status" value="1"/>
</dbReference>
<dbReference type="GO" id="GO:0050897">
    <property type="term" value="F:cobalt ion binding"/>
    <property type="evidence" value="ECO:0007669"/>
    <property type="project" value="TreeGrafter"/>
</dbReference>
<dbReference type="SUPFAM" id="SSF143865">
    <property type="entry name" value="CorA soluble domain-like"/>
    <property type="match status" value="1"/>
</dbReference>
<dbReference type="GO" id="GO:0015095">
    <property type="term" value="F:magnesium ion transmembrane transporter activity"/>
    <property type="evidence" value="ECO:0007669"/>
    <property type="project" value="TreeGrafter"/>
</dbReference>
<dbReference type="Proteomes" id="UP000199227">
    <property type="component" value="Unassembled WGS sequence"/>
</dbReference>
<protein>
    <submittedName>
        <fullName evidence="9">Magnesium transporter</fullName>
    </submittedName>
</protein>
<evidence type="ECO:0000256" key="1">
    <source>
        <dbReference type="ARBA" id="ARBA00004651"/>
    </source>
</evidence>
<evidence type="ECO:0000256" key="3">
    <source>
        <dbReference type="ARBA" id="ARBA00022448"/>
    </source>
</evidence>
<evidence type="ECO:0000256" key="5">
    <source>
        <dbReference type="ARBA" id="ARBA00022692"/>
    </source>
</evidence>
<dbReference type="PANTHER" id="PTHR46494:SF1">
    <property type="entry name" value="CORA FAMILY METAL ION TRANSPORTER (EUROFUNG)"/>
    <property type="match status" value="1"/>
</dbReference>
<evidence type="ECO:0000313" key="9">
    <source>
        <dbReference type="EMBL" id="SFP64906.1"/>
    </source>
</evidence>
<dbReference type="PANTHER" id="PTHR46494">
    <property type="entry name" value="CORA FAMILY METAL ION TRANSPORTER (EUROFUNG)"/>
    <property type="match status" value="1"/>
</dbReference>
<keyword evidence="6 8" id="KW-1133">Transmembrane helix</keyword>
<evidence type="ECO:0000256" key="8">
    <source>
        <dbReference type="SAM" id="Phobius"/>
    </source>
</evidence>
<sequence length="273" mass="32082">MAIELKKEHIDELLLEDIESDNHPSEFELGKDYAVLILRLPEMSDNGLQVISYAFVIKDGVSFRFNREVKELVPSGSLHDLYEFLDQKTDQMLKDIQRYHYEIEMLEESLYDGAFSSDFMQKWLAYKKDVSLIHRLMFHAGLAFEQFVNHHKRRDDFKDLAYADLFEHIGRIRDLAKAAMEKLDNLYDFYRAKVDERMNRNMYWLTIISAIFLPLTLVTGFFGMNTGGLPYTQTPDGTFKAVVVSLILEALFLAPFIFMNIKKVEKFHFKFKK</sequence>
<dbReference type="InterPro" id="IPR045863">
    <property type="entry name" value="CorA_TM1_TM2"/>
</dbReference>
<proteinExistence type="inferred from homology"/>
<dbReference type="SUPFAM" id="SSF144083">
    <property type="entry name" value="Magnesium transport protein CorA, transmembrane region"/>
    <property type="match status" value="1"/>
</dbReference>
<keyword evidence="3" id="KW-0813">Transport</keyword>
<comment type="subcellular location">
    <subcellularLocation>
        <location evidence="1">Cell membrane</location>
        <topology evidence="1">Multi-pass membrane protein</topology>
    </subcellularLocation>
</comment>
<dbReference type="OrthoDB" id="9803416at2"/>
<evidence type="ECO:0000313" key="10">
    <source>
        <dbReference type="Proteomes" id="UP000199227"/>
    </source>
</evidence>
<evidence type="ECO:0000256" key="7">
    <source>
        <dbReference type="ARBA" id="ARBA00023136"/>
    </source>
</evidence>
<feature type="transmembrane region" description="Helical" evidence="8">
    <location>
        <begin position="242"/>
        <end position="261"/>
    </location>
</feature>
<feature type="transmembrane region" description="Helical" evidence="8">
    <location>
        <begin position="202"/>
        <end position="222"/>
    </location>
</feature>
<keyword evidence="10" id="KW-1185">Reference proteome</keyword>
<dbReference type="Gene3D" id="1.20.58.340">
    <property type="entry name" value="Magnesium transport protein CorA, transmembrane region"/>
    <property type="match status" value="2"/>
</dbReference>
<evidence type="ECO:0000256" key="2">
    <source>
        <dbReference type="ARBA" id="ARBA00009765"/>
    </source>
</evidence>
<dbReference type="GO" id="GO:0000287">
    <property type="term" value="F:magnesium ion binding"/>
    <property type="evidence" value="ECO:0007669"/>
    <property type="project" value="TreeGrafter"/>
</dbReference>
<comment type="similarity">
    <text evidence="2">Belongs to the CorA metal ion transporter (MIT) (TC 1.A.35) family.</text>
</comment>
<dbReference type="InterPro" id="IPR045861">
    <property type="entry name" value="CorA_cytoplasmic_dom"/>
</dbReference>
<gene>
    <name evidence="9" type="ORF">SAMN05216234_13023</name>
</gene>
<dbReference type="GO" id="GO:0015087">
    <property type="term" value="F:cobalt ion transmembrane transporter activity"/>
    <property type="evidence" value="ECO:0007669"/>
    <property type="project" value="TreeGrafter"/>
</dbReference>
<keyword evidence="4" id="KW-1003">Cell membrane</keyword>
<dbReference type="InterPro" id="IPR002523">
    <property type="entry name" value="MgTranspt_CorA/ZnTranspt_ZntB"/>
</dbReference>
<organism evidence="9 10">
    <name type="scientific">Hydrogenimonas thermophila</name>
    <dbReference type="NCBI Taxonomy" id="223786"/>
    <lineage>
        <taxon>Bacteria</taxon>
        <taxon>Pseudomonadati</taxon>
        <taxon>Campylobacterota</taxon>
        <taxon>Epsilonproteobacteria</taxon>
        <taxon>Campylobacterales</taxon>
        <taxon>Hydrogenimonadaceae</taxon>
        <taxon>Hydrogenimonas</taxon>
    </lineage>
</organism>
<keyword evidence="7 8" id="KW-0472">Membrane</keyword>
<accession>A0A1I5S3R3</accession>
<evidence type="ECO:0000256" key="4">
    <source>
        <dbReference type="ARBA" id="ARBA00022475"/>
    </source>
</evidence>
<name>A0A1I5S3R3_9BACT</name>
<dbReference type="EMBL" id="FOXB01000030">
    <property type="protein sequence ID" value="SFP64906.1"/>
    <property type="molecule type" value="Genomic_DNA"/>
</dbReference>
<evidence type="ECO:0000256" key="6">
    <source>
        <dbReference type="ARBA" id="ARBA00022989"/>
    </source>
</evidence>
<dbReference type="GO" id="GO:0005886">
    <property type="term" value="C:plasma membrane"/>
    <property type="evidence" value="ECO:0007669"/>
    <property type="project" value="UniProtKB-SubCell"/>
</dbReference>
<keyword evidence="5 8" id="KW-0812">Transmembrane</keyword>